<reference evidence="2" key="1">
    <citation type="journal article" date="2019" name="Mol. Phylogenet. Evol.">
        <title>Morphological evolution and classification of the red algal order Ceramiales inferred using plastid phylogenomics.</title>
        <authorList>
            <person name="Diaz-Tapia P."/>
            <person name="Pasella M.M."/>
            <person name="Verbruggen H."/>
            <person name="Maggs C.A."/>
        </authorList>
    </citation>
    <scope>NUCLEOTIDE SEQUENCE</scope>
    <source>
        <strain evidence="2">PD2930</strain>
    </source>
</reference>
<evidence type="ECO:0000313" key="2">
    <source>
        <dbReference type="EMBL" id="QCI07643.1"/>
    </source>
</evidence>
<protein>
    <recommendedName>
        <fullName evidence="1">Phosphoribosyltransferase domain-containing protein</fullName>
    </recommendedName>
</protein>
<evidence type="ECO:0000259" key="1">
    <source>
        <dbReference type="Pfam" id="PF14681"/>
    </source>
</evidence>
<sequence>MQLNIYILSHPIIKLLSNSINININQKQKNSYLYRYVGTFLIYEITRGYLHTKPIYIKQILHIKQMSLLDKNTNYYIITDLIQTFNLIGDIKIILPSIKILNINNKKQENFQNTLKELNNHQHINKHIIILEIILSEIWIIKLIKSLRDDYEIPIKNIHITSLACYNQILEQLGKEYPKVNIYTTKII</sequence>
<feature type="domain" description="Phosphoribosyltransferase" evidence="1">
    <location>
        <begin position="9"/>
        <end position="187"/>
    </location>
</feature>
<geneLocation type="plastid" evidence="2"/>
<dbReference type="AlphaFoldDB" id="A0A4D6WW36"/>
<proteinExistence type="predicted"/>
<gene>
    <name evidence="2" type="primary">orf188</name>
</gene>
<organism evidence="2">
    <name type="scientific">Nitophyllum punctatum</name>
    <dbReference type="NCBI Taxonomy" id="158729"/>
    <lineage>
        <taxon>Eukaryota</taxon>
        <taxon>Rhodophyta</taxon>
        <taxon>Florideophyceae</taxon>
        <taxon>Rhodymeniophycidae</taxon>
        <taxon>Ceramiales</taxon>
        <taxon>Delesseriaceae</taxon>
        <taxon>Nitophylloideae</taxon>
        <taxon>Nitophyllum</taxon>
    </lineage>
</organism>
<dbReference type="Gene3D" id="3.40.50.2020">
    <property type="match status" value="1"/>
</dbReference>
<name>A0A4D6WW36_9FLOR</name>
<dbReference type="InterPro" id="IPR029057">
    <property type="entry name" value="PRTase-like"/>
</dbReference>
<dbReference type="EMBL" id="MK814699">
    <property type="protein sequence ID" value="QCI07643.1"/>
    <property type="molecule type" value="Genomic_DNA"/>
</dbReference>
<dbReference type="InterPro" id="IPR000836">
    <property type="entry name" value="PRTase_dom"/>
</dbReference>
<reference evidence="2" key="2">
    <citation type="submission" date="2019-04" db="EMBL/GenBank/DDBJ databases">
        <authorList>
            <person name="Pasella M."/>
        </authorList>
    </citation>
    <scope>NUCLEOTIDE SEQUENCE</scope>
    <source>
        <strain evidence="2">PD2930</strain>
    </source>
</reference>
<accession>A0A4D6WW36</accession>
<keyword evidence="2" id="KW-0934">Plastid</keyword>
<dbReference type="Pfam" id="PF14681">
    <property type="entry name" value="UPRTase"/>
    <property type="match status" value="1"/>
</dbReference>